<comment type="caution">
    <text evidence="2">The sequence shown here is derived from an EMBL/GenBank/DDBJ whole genome shotgun (WGS) entry which is preliminary data.</text>
</comment>
<sequence length="408" mass="47319">MSWFVRKLRHHQSKDSKPAICAKPTEETPDPGPPFPFLRLPREIRDEVYRHFVLFDATVKQPKCIPANNERLEQGLPLNVDLSIFRVNKQIHEEASRIFYGQNVFPVSLTIRGPEFSTPGVFSNSQGFTVDYLTYWEELRYHFCKYKLGEVVYEPTYQSSSLNNPLCEEDIVQCPAPRYRHMIRRMSIRVLDGREWRPRKPFTLDTYEDLQALGRIILAPALSRLTSVMHHVHEDLSFDIEISSKTTVIELPSAKRLLRHRNGGGAYARIMDCATIMAGGISVNEMEDDRSKSELEPGYYMPTDAECYAQLVEMVWPFMAGPWHHTVTMPPDLDAYFEGVKERTLVECARRAESGTGEDDKIKTYRPMLSRCGRWAMRERRLVVVDRVRFEQPFDIHAQHVCCGRCRL</sequence>
<dbReference type="PANTHER" id="PTHR42085:SF2">
    <property type="entry name" value="F-BOX DOMAIN-CONTAINING PROTEIN"/>
    <property type="match status" value="1"/>
</dbReference>
<protein>
    <submittedName>
        <fullName evidence="2">Uncharacterized protein</fullName>
    </submittedName>
</protein>
<reference evidence="2 3" key="1">
    <citation type="submission" date="2019-10" db="EMBL/GenBank/DDBJ databases">
        <authorList>
            <person name="Palmer J.M."/>
        </authorList>
    </citation>
    <scope>NUCLEOTIDE SEQUENCE [LARGE SCALE GENOMIC DNA]</scope>
    <source>
        <strain evidence="2 3">TWF696</strain>
    </source>
</reference>
<keyword evidence="3" id="KW-1185">Reference proteome</keyword>
<name>A0AAV9USX3_9PEZI</name>
<organism evidence="2 3">
    <name type="scientific">Orbilia brochopaga</name>
    <dbReference type="NCBI Taxonomy" id="3140254"/>
    <lineage>
        <taxon>Eukaryota</taxon>
        <taxon>Fungi</taxon>
        <taxon>Dikarya</taxon>
        <taxon>Ascomycota</taxon>
        <taxon>Pezizomycotina</taxon>
        <taxon>Orbiliomycetes</taxon>
        <taxon>Orbiliales</taxon>
        <taxon>Orbiliaceae</taxon>
        <taxon>Orbilia</taxon>
    </lineage>
</organism>
<dbReference type="PANTHER" id="PTHR42085">
    <property type="entry name" value="F-BOX DOMAIN-CONTAINING PROTEIN"/>
    <property type="match status" value="1"/>
</dbReference>
<dbReference type="InterPro" id="IPR038883">
    <property type="entry name" value="AN11006-like"/>
</dbReference>
<evidence type="ECO:0000313" key="2">
    <source>
        <dbReference type="EMBL" id="KAK6346555.1"/>
    </source>
</evidence>
<dbReference type="EMBL" id="JAVHNQ010000005">
    <property type="protein sequence ID" value="KAK6346555.1"/>
    <property type="molecule type" value="Genomic_DNA"/>
</dbReference>
<gene>
    <name evidence="2" type="ORF">TWF696_006679</name>
</gene>
<accession>A0AAV9USX3</accession>
<feature type="compositionally biased region" description="Basic residues" evidence="1">
    <location>
        <begin position="1"/>
        <end position="12"/>
    </location>
</feature>
<proteinExistence type="predicted"/>
<feature type="region of interest" description="Disordered" evidence="1">
    <location>
        <begin position="1"/>
        <end position="34"/>
    </location>
</feature>
<dbReference type="Proteomes" id="UP001375240">
    <property type="component" value="Unassembled WGS sequence"/>
</dbReference>
<evidence type="ECO:0000256" key="1">
    <source>
        <dbReference type="SAM" id="MobiDB-lite"/>
    </source>
</evidence>
<evidence type="ECO:0000313" key="3">
    <source>
        <dbReference type="Proteomes" id="UP001375240"/>
    </source>
</evidence>
<dbReference type="AlphaFoldDB" id="A0AAV9USX3"/>